<protein>
    <recommendedName>
        <fullName evidence="3">Elongation factor Tu</fullName>
    </recommendedName>
</protein>
<proteinExistence type="predicted"/>
<comment type="caution">
    <text evidence="1">The sequence shown here is derived from an EMBL/GenBank/DDBJ whole genome shotgun (WGS) entry which is preliminary data.</text>
</comment>
<evidence type="ECO:0000313" key="2">
    <source>
        <dbReference type="Proteomes" id="UP001223079"/>
    </source>
</evidence>
<evidence type="ECO:0008006" key="3">
    <source>
        <dbReference type="Google" id="ProtNLM"/>
    </source>
</evidence>
<sequence>MKSIYAYETIEAIQKVKPLTENLLSASTAYKAYLAERFQLFEPAEAVVWTTAESAMTILSQNVVPAYNNGTRIVISPDVREWQSFFLEGFAPYSDMPVEVLNYYKNLSESHVKQVFFHELTHDCDIFGADYDSERDDLWFEEGMCEYISRYYLLSNDEFLNIKQIEELQVAYFETKLGHFNLESFDQTTYEKGQRAYLMSFYAKAFIEICHLVEAYGSLSGVLERYQKWWGAKTNQTLYDWLHSSLNKKLEESSKIC</sequence>
<dbReference type="EMBL" id="JAUSTM010000002">
    <property type="protein sequence ID" value="MDQ0221770.1"/>
    <property type="molecule type" value="Genomic_DNA"/>
</dbReference>
<reference evidence="1 2" key="1">
    <citation type="submission" date="2023-07" db="EMBL/GenBank/DDBJ databases">
        <title>Genomic Encyclopedia of Type Strains, Phase IV (KMG-IV): sequencing the most valuable type-strain genomes for metagenomic binning, comparative biology and taxonomic classification.</title>
        <authorList>
            <person name="Goeker M."/>
        </authorList>
    </citation>
    <scope>NUCLEOTIDE SEQUENCE [LARGE SCALE GENOMIC DNA]</scope>
    <source>
        <strain evidence="1 2">DSM 105143</strain>
    </source>
</reference>
<organism evidence="1 2">
    <name type="scientific">Streptococcus moroccensis</name>
    <dbReference type="NCBI Taxonomy" id="1451356"/>
    <lineage>
        <taxon>Bacteria</taxon>
        <taxon>Bacillati</taxon>
        <taxon>Bacillota</taxon>
        <taxon>Bacilli</taxon>
        <taxon>Lactobacillales</taxon>
        <taxon>Streptococcaceae</taxon>
        <taxon>Streptococcus</taxon>
    </lineage>
</organism>
<evidence type="ECO:0000313" key="1">
    <source>
        <dbReference type="EMBL" id="MDQ0221770.1"/>
    </source>
</evidence>
<keyword evidence="2" id="KW-1185">Reference proteome</keyword>
<gene>
    <name evidence="1" type="ORF">J2S23_000302</name>
</gene>
<name>A0ABT9YP55_9STRE</name>
<dbReference type="Proteomes" id="UP001223079">
    <property type="component" value="Unassembled WGS sequence"/>
</dbReference>
<dbReference type="RefSeq" id="WP_307120997.1">
    <property type="nucleotide sequence ID" value="NZ_JAUSTM010000002.1"/>
</dbReference>
<accession>A0ABT9YP55</accession>